<evidence type="ECO:0000313" key="1">
    <source>
        <dbReference type="EMBL" id="KAJ4954014.1"/>
    </source>
</evidence>
<accession>A0A9Q0GUW6</accession>
<organism evidence="1 2">
    <name type="scientific">Protea cynaroides</name>
    <dbReference type="NCBI Taxonomy" id="273540"/>
    <lineage>
        <taxon>Eukaryota</taxon>
        <taxon>Viridiplantae</taxon>
        <taxon>Streptophyta</taxon>
        <taxon>Embryophyta</taxon>
        <taxon>Tracheophyta</taxon>
        <taxon>Spermatophyta</taxon>
        <taxon>Magnoliopsida</taxon>
        <taxon>Proteales</taxon>
        <taxon>Proteaceae</taxon>
        <taxon>Protea</taxon>
    </lineage>
</organism>
<dbReference type="AlphaFoldDB" id="A0A9Q0GUW6"/>
<name>A0A9Q0GUW6_9MAGN</name>
<protein>
    <submittedName>
        <fullName evidence="1">Uncharacterized protein</fullName>
    </submittedName>
</protein>
<proteinExistence type="predicted"/>
<sequence length="99" mass="11142">MVLVVRDGQVGWAASLNDQDWRAWVVMASPSVENPNYFILASSSSSSNRAWLGVVGRNLVLGWGLLNQSWGLEGIVEMKCSIGRRKRMGYVSGWDRRIW</sequence>
<dbReference type="Proteomes" id="UP001141806">
    <property type="component" value="Unassembled WGS sequence"/>
</dbReference>
<gene>
    <name evidence="1" type="ORF">NE237_030846</name>
</gene>
<keyword evidence="2" id="KW-1185">Reference proteome</keyword>
<dbReference type="EMBL" id="JAMYWD010000012">
    <property type="protein sequence ID" value="KAJ4954014.1"/>
    <property type="molecule type" value="Genomic_DNA"/>
</dbReference>
<reference evidence="1" key="1">
    <citation type="journal article" date="2023" name="Plant J.">
        <title>The genome of the king protea, Protea cynaroides.</title>
        <authorList>
            <person name="Chang J."/>
            <person name="Duong T.A."/>
            <person name="Schoeman C."/>
            <person name="Ma X."/>
            <person name="Roodt D."/>
            <person name="Barker N."/>
            <person name="Li Z."/>
            <person name="Van de Peer Y."/>
            <person name="Mizrachi E."/>
        </authorList>
    </citation>
    <scope>NUCLEOTIDE SEQUENCE</scope>
    <source>
        <tissue evidence="1">Young leaves</tissue>
    </source>
</reference>
<comment type="caution">
    <text evidence="1">The sequence shown here is derived from an EMBL/GenBank/DDBJ whole genome shotgun (WGS) entry which is preliminary data.</text>
</comment>
<evidence type="ECO:0000313" key="2">
    <source>
        <dbReference type="Proteomes" id="UP001141806"/>
    </source>
</evidence>